<name>A0AAD7TME0_9APHY</name>
<comment type="caution">
    <text evidence="1">The sequence shown here is derived from an EMBL/GenBank/DDBJ whole genome shotgun (WGS) entry which is preliminary data.</text>
</comment>
<gene>
    <name evidence="1" type="ORF">ONZ51_g8885</name>
</gene>
<protein>
    <submittedName>
        <fullName evidence="1">Uncharacterized protein</fullName>
    </submittedName>
</protein>
<proteinExistence type="predicted"/>
<sequence length="234" mass="25243">MSSSINERISFINGLDVYYDPAIAAAAASDSATVNGGATVSYDDVINSTLLAQLAADKKYPGRPMNKMKEWYDSYRDVLAQVGWAVQQFHMSEIGNSNSYGSVDKLVLELAAAYLTGGELALFTKMITALKDTKNSGAVKIFDSKAGYFNDASFQVGVASNSGGNAMFKIGTYQYNSSDRITSVLFFTFGSSKVSFFAGNQTMVLNENVYAQVRQAVLDKLGKNAVDLVKGIEI</sequence>
<keyword evidence="2" id="KW-1185">Reference proteome</keyword>
<dbReference type="EMBL" id="JAPEVG010000283">
    <property type="protein sequence ID" value="KAJ8469586.1"/>
    <property type="molecule type" value="Genomic_DNA"/>
</dbReference>
<dbReference type="Proteomes" id="UP001215151">
    <property type="component" value="Unassembled WGS sequence"/>
</dbReference>
<evidence type="ECO:0000313" key="1">
    <source>
        <dbReference type="EMBL" id="KAJ8469586.1"/>
    </source>
</evidence>
<organism evidence="1 2">
    <name type="scientific">Trametes cubensis</name>
    <dbReference type="NCBI Taxonomy" id="1111947"/>
    <lineage>
        <taxon>Eukaryota</taxon>
        <taxon>Fungi</taxon>
        <taxon>Dikarya</taxon>
        <taxon>Basidiomycota</taxon>
        <taxon>Agaricomycotina</taxon>
        <taxon>Agaricomycetes</taxon>
        <taxon>Polyporales</taxon>
        <taxon>Polyporaceae</taxon>
        <taxon>Trametes</taxon>
    </lineage>
</organism>
<dbReference type="AlphaFoldDB" id="A0AAD7TME0"/>
<reference evidence="1" key="1">
    <citation type="submission" date="2022-11" db="EMBL/GenBank/DDBJ databases">
        <title>Genome Sequence of Cubamyces cubensis.</title>
        <authorList>
            <person name="Buettner E."/>
        </authorList>
    </citation>
    <scope>NUCLEOTIDE SEQUENCE</scope>
    <source>
        <strain evidence="1">MPL-01</strain>
    </source>
</reference>
<evidence type="ECO:0000313" key="2">
    <source>
        <dbReference type="Proteomes" id="UP001215151"/>
    </source>
</evidence>
<accession>A0AAD7TME0</accession>